<protein>
    <submittedName>
        <fullName evidence="1">Uncharacterized protein</fullName>
    </submittedName>
</protein>
<proteinExistence type="predicted"/>
<organism evidence="1 2">
    <name type="scientific">Geodermatophilus obscurus</name>
    <dbReference type="NCBI Taxonomy" id="1861"/>
    <lineage>
        <taxon>Bacteria</taxon>
        <taxon>Bacillati</taxon>
        <taxon>Actinomycetota</taxon>
        <taxon>Actinomycetes</taxon>
        <taxon>Geodermatophilales</taxon>
        <taxon>Geodermatophilaceae</taxon>
        <taxon>Geodermatophilus</taxon>
    </lineage>
</organism>
<evidence type="ECO:0000313" key="1">
    <source>
        <dbReference type="EMBL" id="SFO62229.1"/>
    </source>
</evidence>
<accession>A0A1I5IPH3</accession>
<evidence type="ECO:0000313" key="2">
    <source>
        <dbReference type="Proteomes" id="UP000183642"/>
    </source>
</evidence>
<dbReference type="AlphaFoldDB" id="A0A1I5IPH3"/>
<name>A0A1I5IPH3_9ACTN</name>
<keyword evidence="2" id="KW-1185">Reference proteome</keyword>
<dbReference type="EMBL" id="FOWE01000018">
    <property type="protein sequence ID" value="SFO62229.1"/>
    <property type="molecule type" value="Genomic_DNA"/>
</dbReference>
<gene>
    <name evidence="1" type="ORF">SAMN05660359_04759</name>
</gene>
<sequence length="58" mass="6181">MSPTTIRRLQSALTTVEAELAAAQAKPRTGYRDAYIDQHTARAAALRARLATVGQVAA</sequence>
<reference evidence="2" key="1">
    <citation type="submission" date="2016-10" db="EMBL/GenBank/DDBJ databases">
        <authorList>
            <person name="Varghese N."/>
            <person name="Submissions S."/>
        </authorList>
    </citation>
    <scope>NUCLEOTIDE SEQUENCE [LARGE SCALE GENOMIC DNA]</scope>
    <source>
        <strain evidence="2">DSM 43161</strain>
    </source>
</reference>
<dbReference type="RefSeq" id="WP_177225297.1">
    <property type="nucleotide sequence ID" value="NZ_FOWE01000018.1"/>
</dbReference>
<dbReference type="Proteomes" id="UP000183642">
    <property type="component" value="Unassembled WGS sequence"/>
</dbReference>